<proteinExistence type="predicted"/>
<dbReference type="EMBL" id="PDUG01000003">
    <property type="protein sequence ID" value="PIC42202.1"/>
    <property type="molecule type" value="Genomic_DNA"/>
</dbReference>
<keyword evidence="2" id="KW-1185">Reference proteome</keyword>
<dbReference type="AlphaFoldDB" id="A0A2G5URM2"/>
<organism evidence="1 2">
    <name type="scientific">Caenorhabditis nigoni</name>
    <dbReference type="NCBI Taxonomy" id="1611254"/>
    <lineage>
        <taxon>Eukaryota</taxon>
        <taxon>Metazoa</taxon>
        <taxon>Ecdysozoa</taxon>
        <taxon>Nematoda</taxon>
        <taxon>Chromadorea</taxon>
        <taxon>Rhabditida</taxon>
        <taxon>Rhabditina</taxon>
        <taxon>Rhabditomorpha</taxon>
        <taxon>Rhabditoidea</taxon>
        <taxon>Rhabditidae</taxon>
        <taxon>Peloderinae</taxon>
        <taxon>Caenorhabditis</taxon>
    </lineage>
</organism>
<evidence type="ECO:0000313" key="2">
    <source>
        <dbReference type="Proteomes" id="UP000230233"/>
    </source>
</evidence>
<comment type="caution">
    <text evidence="1">The sequence shown here is derived from an EMBL/GenBank/DDBJ whole genome shotgun (WGS) entry which is preliminary data.</text>
</comment>
<protein>
    <submittedName>
        <fullName evidence="1">Uncharacterized protein</fullName>
    </submittedName>
</protein>
<accession>A0A2G5URM2</accession>
<reference evidence="2" key="1">
    <citation type="submission" date="2017-10" db="EMBL/GenBank/DDBJ databases">
        <title>Rapid genome shrinkage in a self-fertile nematode reveals novel sperm competition proteins.</title>
        <authorList>
            <person name="Yin D."/>
            <person name="Schwarz E.M."/>
            <person name="Thomas C.G."/>
            <person name="Felde R.L."/>
            <person name="Korf I.F."/>
            <person name="Cutter A.D."/>
            <person name="Schartner C.M."/>
            <person name="Ralston E.J."/>
            <person name="Meyer B.J."/>
            <person name="Haag E.S."/>
        </authorList>
    </citation>
    <scope>NUCLEOTIDE SEQUENCE [LARGE SCALE GENOMIC DNA]</scope>
    <source>
        <strain evidence="2">JU1422</strain>
    </source>
</reference>
<sequence length="98" mass="11483">MENLSGKYLPPLQKVQDRLDAQERDRCRRFRSGNEDQIRTSTTFQIFSDLCQIVFLMFSLRMMLPLNVHPWCSNFQDPDFQNCKGDFIDKKGAAWCSG</sequence>
<gene>
    <name evidence="1" type="primary">Cnig_chr_III.g9357</name>
    <name evidence="1" type="ORF">B9Z55_009357</name>
</gene>
<name>A0A2G5URM2_9PELO</name>
<evidence type="ECO:0000313" key="1">
    <source>
        <dbReference type="EMBL" id="PIC42202.1"/>
    </source>
</evidence>
<dbReference type="Proteomes" id="UP000230233">
    <property type="component" value="Chromosome III"/>
</dbReference>